<evidence type="ECO:0000256" key="15">
    <source>
        <dbReference type="ARBA" id="ARBA00023015"/>
    </source>
</evidence>
<evidence type="ECO:0000256" key="12">
    <source>
        <dbReference type="ARBA" id="ARBA00022833"/>
    </source>
</evidence>
<dbReference type="Pfam" id="PF00097">
    <property type="entry name" value="zf-C3HC4"/>
    <property type="match status" value="1"/>
</dbReference>
<dbReference type="SUPFAM" id="SSF57850">
    <property type="entry name" value="RING/U-box"/>
    <property type="match status" value="1"/>
</dbReference>
<evidence type="ECO:0000256" key="10">
    <source>
        <dbReference type="ARBA" id="ARBA00022771"/>
    </source>
</evidence>
<evidence type="ECO:0000256" key="19">
    <source>
        <dbReference type="ARBA" id="ARBA00023160"/>
    </source>
</evidence>
<feature type="compositionally biased region" description="Basic residues" evidence="27">
    <location>
        <begin position="191"/>
        <end position="203"/>
    </location>
</feature>
<evidence type="ECO:0000256" key="16">
    <source>
        <dbReference type="ARBA" id="ARBA00023098"/>
    </source>
</evidence>
<feature type="compositionally biased region" description="Basic residues" evidence="27">
    <location>
        <begin position="505"/>
        <end position="515"/>
    </location>
</feature>
<dbReference type="PANTHER" id="PTHR13763">
    <property type="entry name" value="BREAST CANCER TYPE 1 SUSCEPTIBILITY PROTEIN BRCA1"/>
    <property type="match status" value="1"/>
</dbReference>
<evidence type="ECO:0000256" key="4">
    <source>
        <dbReference type="ARBA" id="ARBA00022499"/>
    </source>
</evidence>
<evidence type="ECO:0000256" key="14">
    <source>
        <dbReference type="ARBA" id="ARBA00022990"/>
    </source>
</evidence>
<feature type="region of interest" description="Disordered" evidence="27">
    <location>
        <begin position="1422"/>
        <end position="1455"/>
    </location>
</feature>
<keyword evidence="13" id="KW-0832">Ubl conjugation</keyword>
<dbReference type="OrthoDB" id="2384350at2759"/>
<feature type="compositionally biased region" description="Low complexity" evidence="27">
    <location>
        <begin position="1648"/>
        <end position="1674"/>
    </location>
</feature>
<feature type="compositionally biased region" description="Polar residues" evidence="27">
    <location>
        <begin position="677"/>
        <end position="687"/>
    </location>
</feature>
<keyword evidence="18" id="KW-0010">Activator</keyword>
<dbReference type="GO" id="GO:0005694">
    <property type="term" value="C:chromosome"/>
    <property type="evidence" value="ECO:0007669"/>
    <property type="project" value="UniProtKB-SubCell"/>
</dbReference>
<feature type="compositionally biased region" description="Low complexity" evidence="27">
    <location>
        <begin position="1006"/>
        <end position="1020"/>
    </location>
</feature>
<dbReference type="GO" id="GO:0070531">
    <property type="term" value="C:BRCA1-A complex"/>
    <property type="evidence" value="ECO:0007669"/>
    <property type="project" value="TreeGrafter"/>
</dbReference>
<evidence type="ECO:0000256" key="22">
    <source>
        <dbReference type="ARBA" id="ARBA00023204"/>
    </source>
</evidence>
<feature type="compositionally biased region" description="Basic and acidic residues" evidence="27">
    <location>
        <begin position="958"/>
        <end position="968"/>
    </location>
</feature>
<feature type="compositionally biased region" description="Basic and acidic residues" evidence="27">
    <location>
        <begin position="565"/>
        <end position="581"/>
    </location>
</feature>
<gene>
    <name evidence="30" type="primary">BRCA1_3</name>
    <name evidence="30" type="ORF">FJT64_023060</name>
</gene>
<feature type="compositionally biased region" description="Pro residues" evidence="27">
    <location>
        <begin position="907"/>
        <end position="917"/>
    </location>
</feature>
<feature type="compositionally biased region" description="Basic and acidic residues" evidence="27">
    <location>
        <begin position="1385"/>
        <end position="1399"/>
    </location>
</feature>
<feature type="compositionally biased region" description="Acidic residues" evidence="27">
    <location>
        <begin position="1354"/>
        <end position="1365"/>
    </location>
</feature>
<keyword evidence="5" id="KW-0444">Lipid biosynthesis</keyword>
<dbReference type="Pfam" id="PF00533">
    <property type="entry name" value="BRCT"/>
    <property type="match status" value="1"/>
</dbReference>
<proteinExistence type="predicted"/>
<feature type="domain" description="RING-type" evidence="28">
    <location>
        <begin position="46"/>
        <end position="84"/>
    </location>
</feature>
<keyword evidence="24" id="KW-0131">Cell cycle</keyword>
<evidence type="ECO:0000256" key="9">
    <source>
        <dbReference type="ARBA" id="ARBA00022763"/>
    </source>
</evidence>
<feature type="compositionally biased region" description="Low complexity" evidence="27">
    <location>
        <begin position="375"/>
        <end position="390"/>
    </location>
</feature>
<keyword evidence="21" id="KW-0233">DNA recombination</keyword>
<evidence type="ECO:0000256" key="8">
    <source>
        <dbReference type="ARBA" id="ARBA00022737"/>
    </source>
</evidence>
<dbReference type="InterPro" id="IPR031099">
    <property type="entry name" value="BRCA1-associated"/>
</dbReference>
<evidence type="ECO:0000256" key="13">
    <source>
        <dbReference type="ARBA" id="ARBA00022843"/>
    </source>
</evidence>
<keyword evidence="15" id="KW-0805">Transcription regulation</keyword>
<dbReference type="InterPro" id="IPR013083">
    <property type="entry name" value="Znf_RING/FYVE/PHD"/>
</dbReference>
<keyword evidence="12" id="KW-0862">Zinc</keyword>
<keyword evidence="16" id="KW-0443">Lipid metabolism</keyword>
<feature type="region of interest" description="Disordered" evidence="27">
    <location>
        <begin position="304"/>
        <end position="473"/>
    </location>
</feature>
<dbReference type="GO" id="GO:0006633">
    <property type="term" value="P:fatty acid biosynthetic process"/>
    <property type="evidence" value="ECO:0007669"/>
    <property type="project" value="UniProtKB-KW"/>
</dbReference>
<keyword evidence="4" id="KW-1017">Isopeptide bond</keyword>
<dbReference type="GO" id="GO:0004842">
    <property type="term" value="F:ubiquitin-protein transferase activity"/>
    <property type="evidence" value="ECO:0007669"/>
    <property type="project" value="InterPro"/>
</dbReference>
<dbReference type="SMART" id="SM00184">
    <property type="entry name" value="RING"/>
    <property type="match status" value="1"/>
</dbReference>
<feature type="compositionally biased region" description="Basic and acidic residues" evidence="27">
    <location>
        <begin position="1612"/>
        <end position="1633"/>
    </location>
</feature>
<name>A0A6A4WC08_AMPAM</name>
<dbReference type="InterPro" id="IPR011364">
    <property type="entry name" value="BRCA1"/>
</dbReference>
<feature type="region of interest" description="Disordered" evidence="27">
    <location>
        <begin position="866"/>
        <end position="1057"/>
    </location>
</feature>
<comment type="subcellular location">
    <subcellularLocation>
        <location evidence="2">Chromosome</location>
    </subcellularLocation>
    <subcellularLocation>
        <location evidence="1">Nucleus</location>
    </subcellularLocation>
</comment>
<keyword evidence="19" id="KW-0275">Fatty acid biosynthesis</keyword>
<feature type="region of interest" description="Disordered" evidence="27">
    <location>
        <begin position="140"/>
        <end position="203"/>
    </location>
</feature>
<feature type="region of interest" description="Disordered" evidence="27">
    <location>
        <begin position="1481"/>
        <end position="1522"/>
    </location>
</feature>
<dbReference type="PROSITE" id="PS50172">
    <property type="entry name" value="BRCT"/>
    <property type="match status" value="2"/>
</dbReference>
<dbReference type="Gene3D" id="3.30.40.10">
    <property type="entry name" value="Zinc/RING finger domain, C3HC4 (zinc finger)"/>
    <property type="match status" value="1"/>
</dbReference>
<dbReference type="GO" id="GO:0031436">
    <property type="term" value="C:BRCA1-BARD1 complex"/>
    <property type="evidence" value="ECO:0007669"/>
    <property type="project" value="TreeGrafter"/>
</dbReference>
<feature type="compositionally biased region" description="Pro residues" evidence="27">
    <location>
        <begin position="1746"/>
        <end position="1756"/>
    </location>
</feature>
<evidence type="ECO:0000256" key="25">
    <source>
        <dbReference type="ARBA" id="ARBA00031556"/>
    </source>
</evidence>
<dbReference type="Pfam" id="PF16589">
    <property type="entry name" value="BRCT_2"/>
    <property type="match status" value="1"/>
</dbReference>
<evidence type="ECO:0000256" key="17">
    <source>
        <dbReference type="ARBA" id="ARBA00023125"/>
    </source>
</evidence>
<feature type="compositionally biased region" description="Low complexity" evidence="27">
    <location>
        <begin position="718"/>
        <end position="738"/>
    </location>
</feature>
<evidence type="ECO:0000256" key="20">
    <source>
        <dbReference type="ARBA" id="ARBA00023163"/>
    </source>
</evidence>
<feature type="compositionally biased region" description="Low complexity" evidence="27">
    <location>
        <begin position="1290"/>
        <end position="1303"/>
    </location>
</feature>
<feature type="compositionally biased region" description="Basic residues" evidence="27">
    <location>
        <begin position="461"/>
        <end position="471"/>
    </location>
</feature>
<organism evidence="30 31">
    <name type="scientific">Amphibalanus amphitrite</name>
    <name type="common">Striped barnacle</name>
    <name type="synonym">Balanus amphitrite</name>
    <dbReference type="NCBI Taxonomy" id="1232801"/>
    <lineage>
        <taxon>Eukaryota</taxon>
        <taxon>Metazoa</taxon>
        <taxon>Ecdysozoa</taxon>
        <taxon>Arthropoda</taxon>
        <taxon>Crustacea</taxon>
        <taxon>Multicrustacea</taxon>
        <taxon>Cirripedia</taxon>
        <taxon>Thoracica</taxon>
        <taxon>Thoracicalcarea</taxon>
        <taxon>Balanomorpha</taxon>
        <taxon>Balanoidea</taxon>
        <taxon>Balanidae</taxon>
        <taxon>Amphibalaninae</taxon>
        <taxon>Amphibalanus</taxon>
    </lineage>
</organism>
<dbReference type="GO" id="GO:0045944">
    <property type="term" value="P:positive regulation of transcription by RNA polymerase II"/>
    <property type="evidence" value="ECO:0007669"/>
    <property type="project" value="TreeGrafter"/>
</dbReference>
<evidence type="ECO:0000256" key="23">
    <source>
        <dbReference type="ARBA" id="ARBA00023242"/>
    </source>
</evidence>
<keyword evidence="22" id="KW-0234">DNA repair</keyword>
<dbReference type="PANTHER" id="PTHR13763:SF0">
    <property type="entry name" value="BREAST CANCER TYPE 1 SUSCEPTIBILITY PROTEIN"/>
    <property type="match status" value="1"/>
</dbReference>
<evidence type="ECO:0000256" key="3">
    <source>
        <dbReference type="ARBA" id="ARBA00022454"/>
    </source>
</evidence>
<evidence type="ECO:0000259" key="29">
    <source>
        <dbReference type="PROSITE" id="PS50172"/>
    </source>
</evidence>
<keyword evidence="23" id="KW-0539">Nucleus</keyword>
<evidence type="ECO:0000313" key="31">
    <source>
        <dbReference type="Proteomes" id="UP000440578"/>
    </source>
</evidence>
<keyword evidence="3" id="KW-0158">Chromosome</keyword>
<dbReference type="InterPro" id="IPR017907">
    <property type="entry name" value="Znf_RING_CS"/>
</dbReference>
<dbReference type="InterPro" id="IPR036420">
    <property type="entry name" value="BRCT_dom_sf"/>
</dbReference>
<feature type="compositionally biased region" description="Polar residues" evidence="27">
    <location>
        <begin position="1315"/>
        <end position="1326"/>
    </location>
</feature>
<dbReference type="GO" id="GO:0008270">
    <property type="term" value="F:zinc ion binding"/>
    <property type="evidence" value="ECO:0007669"/>
    <property type="project" value="UniProtKB-KW"/>
</dbReference>
<protein>
    <recommendedName>
        <fullName evidence="25">RING-type E3 ubiquitin transferase BRCA1</fullName>
    </recommendedName>
</protein>
<dbReference type="InterPro" id="IPR001841">
    <property type="entry name" value="Znf_RING"/>
</dbReference>
<dbReference type="GO" id="GO:0000724">
    <property type="term" value="P:double-strand break repair via homologous recombination"/>
    <property type="evidence" value="ECO:0007669"/>
    <property type="project" value="TreeGrafter"/>
</dbReference>
<dbReference type="GO" id="GO:0003677">
    <property type="term" value="F:DNA binding"/>
    <property type="evidence" value="ECO:0007669"/>
    <property type="project" value="UniProtKB-KW"/>
</dbReference>
<feature type="region of interest" description="Disordered" evidence="27">
    <location>
        <begin position="485"/>
        <end position="526"/>
    </location>
</feature>
<reference evidence="30 31" key="1">
    <citation type="submission" date="2019-07" db="EMBL/GenBank/DDBJ databases">
        <title>Draft genome assembly of a fouling barnacle, Amphibalanus amphitrite (Darwin, 1854): The first reference genome for Thecostraca.</title>
        <authorList>
            <person name="Kim W."/>
        </authorList>
    </citation>
    <scope>NUCLEOTIDE SEQUENCE [LARGE SCALE GENOMIC DNA]</scope>
    <source>
        <strain evidence="30">SNU_AA5</strain>
        <tissue evidence="30">Soma without cirri and trophi</tissue>
    </source>
</reference>
<evidence type="ECO:0000259" key="28">
    <source>
        <dbReference type="PROSITE" id="PS50089"/>
    </source>
</evidence>
<feature type="compositionally biased region" description="Low complexity" evidence="27">
    <location>
        <begin position="159"/>
        <end position="190"/>
    </location>
</feature>
<dbReference type="Gene3D" id="3.40.50.10190">
    <property type="entry name" value="BRCT domain"/>
    <property type="match status" value="2"/>
</dbReference>
<keyword evidence="9" id="KW-0227">DNA damage</keyword>
<feature type="compositionally biased region" description="Basic and acidic residues" evidence="27">
    <location>
        <begin position="599"/>
        <end position="636"/>
    </location>
</feature>
<evidence type="ECO:0000256" key="21">
    <source>
        <dbReference type="ARBA" id="ARBA00023172"/>
    </source>
</evidence>
<feature type="compositionally biased region" description="Low complexity" evidence="27">
    <location>
        <begin position="1501"/>
        <end position="1513"/>
    </location>
</feature>
<sequence>MHIYWTDLIMVIFKQHFYVSASAMEVPEEVHHVQRILSSMQKTLECRICLDLFDEPSQTKCGHTFCTECLHQLTKKPAPCPLCKERLTRRSFAADHQAAALATAVRRLVAAVQEDCGFNGKERVMSPSKFRPRPSIEAIETNPARQTVAPETNAARQTAAPSAGRSAAAEQHGSAAAGGKKTAAKNVRTTGRGRHRRSPPRHVYSRAAAVADDELDLLSASQVLEFDGERVGESLAPPPPPLPADAERRVSGRTRVNIWIGEAREAGFGISEVESPTIAKLDKLREKDGGRLERRLMEEKRRLGVAPLDDAEGEADKENRLDVSGAEGTVGGKGDARRVVDESVDDGDSAREQGSTPAPATAKRFFKARASAVDGTTSGETQTQTQTEGTETAEEDPYFFISSQRTPPKKKKKRQQRTDKKTKPSAAKKLTVTKKPRAAGAGSSDGPAADFDELDAEAAASRRRAPPRRARQAAVRAAEFLALPGDTTLSQESAADSDFEPPVPKKTRRDAHRATTRVAAKPAPVTPKLQLARAELGTASQEVRVIQELFDDAAPPPGQVTPRGGRRDTMTRAEALRKSEASEQEEAVTPKSVTFSEDVTVKEIPRVRREAAEKEGIDGEEMRGVAEGERETDQPERPVQTSQTGGTWSPKPGQPEPHASKPGTPKTQTAHREASKPPTSNRLSAENPTAAGENAGVSTAAEDDSLATDHPGSSQCDLSAGELAAAGLPPPAAARSPGWSRLPRLKSSFGLKAELNVKGGRRTPTKEDRHSDGPPPIVPFDAADDAPPSPTSRIDEEVTASSGDDVASEGFTASQPKRMGKKVRQYREAVKELEDEVMALETETECGGGERAGEVVPETEMEMIEDGPGCLTDAALEGQKTPGGVVESATGGGEISDAEDVVELEGTPPPLLSPQAPPSASAPRPRSSRSSAPSTSAGERQKTRLGSRGAAPSAESESLLRESPRQADSELPASEAAPPPGPPPPDSEDYQVDVGVPSAGRRRSGRSQSGRLSRSSPRGSVGHGADRDDNGQAPAAPAASPSVRRAGAGAGRRRAVRVRRAVPSRRLLVRLLAGQRRLTALVGRLTSELSRASSAQTGPAAAAGVQAVLAAVAQAQAATAALRSPSARRYSSARAAAGGASLSVVTPAFSPSRRRESARRTTPTATAGAAATPDRTEAKEAAAAGEDLVPPSQSSPSPRGELSALMRQNPVPAPESAPSVGFPADSEEIGPMSVTQFDRVAREMAAEAAPPPPRDLCDLDTEEVDQLMEEPPAPPPRETTGLERDESETAAAPADQSSQASAPGDEADTKRRSGSVGSQKRASSPLGSAVGSKRPRSQPVTPASAAKGSKEDPEVVSDDDEDLLSEGDGLQVIQDDATDDEAEPEPPRELDEFASDAEDRVEIERLAAMPVDEFIREIQGEVCGAPVGESTRRLSEDDEDGRQDARGEKSITDSMLQQVDLPPADESICEVPADSSLAVCEDESIVEGEGRQSRPSAGRSLGDIDPDLAGAADPAPPGSQDSLAEIVASSGEVVASPGRVAHLDTVLPAPESDLIPSSPVGLEGSPPRRRSGLSARSPPRPPAATSPSSEDLLVPPGFFNESSMCVPAAETSVRDTSARDTSARDTSARESDTSRGGAEQAEATRQQPARTSPSAAAAPDSTNAPDPAAAPDPSGVRRAVLPSAASAASDRAGTPTTAAAAAATAAAAAGGGGDAAEVSETESEDMFSASRPTETAGAAGRKKDSPPPPPPRPPPVMVASGLKRPEQEAAQRLAAAHGGRFLRQWQPGVTHVIVRTGPRLEAGRTLKFLQGVAARAWLVAAAWVEDSLAAGRLLPEEDYEAIDSATGEPGPRRARQTGGALFADFTFCCVGPFRDVTMEQLESLIGQSGGAVASSPAALASAPGRVRLIVAQEECDHDFSGWRRRHGLPSVSYEWLIDCVATQRLWSLLDNTLCGASEAELRQAGVPPELCLAETQETEYFDSMGL</sequence>
<feature type="compositionally biased region" description="Low complexity" evidence="27">
    <location>
        <begin position="438"/>
        <end position="449"/>
    </location>
</feature>
<dbReference type="PRINTS" id="PR00493">
    <property type="entry name" value="BRSTCANCERI"/>
</dbReference>
<dbReference type="EMBL" id="VIIS01000771">
    <property type="protein sequence ID" value="KAF0305277.1"/>
    <property type="molecule type" value="Genomic_DNA"/>
</dbReference>
<evidence type="ECO:0000256" key="2">
    <source>
        <dbReference type="ARBA" id="ARBA00004286"/>
    </source>
</evidence>
<feature type="region of interest" description="Disordered" evidence="27">
    <location>
        <begin position="1544"/>
        <end position="1759"/>
    </location>
</feature>
<keyword evidence="17" id="KW-0238">DNA-binding</keyword>
<dbReference type="PROSITE" id="PS50089">
    <property type="entry name" value="ZF_RING_2"/>
    <property type="match status" value="1"/>
</dbReference>
<keyword evidence="11" id="KW-0276">Fatty acid metabolism</keyword>
<dbReference type="Proteomes" id="UP000440578">
    <property type="component" value="Unassembled WGS sequence"/>
</dbReference>
<feature type="compositionally biased region" description="Acidic residues" evidence="27">
    <location>
        <begin position="1258"/>
        <end position="1268"/>
    </location>
</feature>
<keyword evidence="14" id="KW-0007">Acetylation</keyword>
<evidence type="ECO:0000256" key="27">
    <source>
        <dbReference type="SAM" id="MobiDB-lite"/>
    </source>
</evidence>
<feature type="compositionally biased region" description="Low complexity" evidence="27">
    <location>
        <begin position="1692"/>
        <end position="1708"/>
    </location>
</feature>
<feature type="region of interest" description="Disordered" evidence="27">
    <location>
        <begin position="549"/>
        <end position="823"/>
    </location>
</feature>
<evidence type="ECO:0000256" key="6">
    <source>
        <dbReference type="ARBA" id="ARBA00022553"/>
    </source>
</evidence>
<keyword evidence="8" id="KW-0677">Repeat</keyword>
<feature type="compositionally biased region" description="Low complexity" evidence="27">
    <location>
        <begin position="1160"/>
        <end position="1173"/>
    </location>
</feature>
<dbReference type="PROSITE" id="PS00518">
    <property type="entry name" value="ZF_RING_1"/>
    <property type="match status" value="1"/>
</dbReference>
<keyword evidence="10 26" id="KW-0863">Zinc-finger</keyword>
<keyword evidence="20" id="KW-0804">Transcription</keyword>
<dbReference type="InterPro" id="IPR001357">
    <property type="entry name" value="BRCT_dom"/>
</dbReference>
<evidence type="ECO:0000313" key="30">
    <source>
        <dbReference type="EMBL" id="KAF0305277.1"/>
    </source>
</evidence>
<evidence type="ECO:0000256" key="7">
    <source>
        <dbReference type="ARBA" id="ARBA00022723"/>
    </source>
</evidence>
<feature type="region of interest" description="Disordered" evidence="27">
    <location>
        <begin position="1147"/>
        <end position="1399"/>
    </location>
</feature>
<evidence type="ECO:0000256" key="11">
    <source>
        <dbReference type="ARBA" id="ARBA00022832"/>
    </source>
</evidence>
<feature type="compositionally biased region" description="Basic and acidic residues" evidence="27">
    <location>
        <begin position="1442"/>
        <end position="1451"/>
    </location>
</feature>
<comment type="caution">
    <text evidence="30">The sequence shown here is derived from an EMBL/GenBank/DDBJ whole genome shotgun (WGS) entry which is preliminary data.</text>
</comment>
<dbReference type="InterPro" id="IPR018957">
    <property type="entry name" value="Znf_C3HC4_RING-type"/>
</dbReference>
<feature type="compositionally biased region" description="Low complexity" evidence="27">
    <location>
        <begin position="1033"/>
        <end position="1047"/>
    </location>
</feature>
<evidence type="ECO:0000256" key="24">
    <source>
        <dbReference type="ARBA" id="ARBA00023306"/>
    </source>
</evidence>
<keyword evidence="6" id="KW-0597">Phosphoprotein</keyword>
<evidence type="ECO:0000256" key="5">
    <source>
        <dbReference type="ARBA" id="ARBA00022516"/>
    </source>
</evidence>
<dbReference type="SMART" id="SM00292">
    <property type="entry name" value="BRCT"/>
    <property type="match status" value="2"/>
</dbReference>
<accession>A0A6A4WC08</accession>
<feature type="domain" description="BRCT" evidence="29">
    <location>
        <begin position="1857"/>
        <end position="1953"/>
    </location>
</feature>
<evidence type="ECO:0000256" key="26">
    <source>
        <dbReference type="PROSITE-ProRule" id="PRU00175"/>
    </source>
</evidence>
<evidence type="ECO:0000256" key="1">
    <source>
        <dbReference type="ARBA" id="ARBA00004123"/>
    </source>
</evidence>
<dbReference type="SUPFAM" id="SSF52113">
    <property type="entry name" value="BRCT domain"/>
    <property type="match status" value="2"/>
</dbReference>
<evidence type="ECO:0000256" key="18">
    <source>
        <dbReference type="ARBA" id="ARBA00023159"/>
    </source>
</evidence>
<keyword evidence="7" id="KW-0479">Metal-binding</keyword>
<feature type="compositionally biased region" description="Low complexity" evidence="27">
    <location>
        <begin position="918"/>
        <end position="937"/>
    </location>
</feature>
<feature type="domain" description="BRCT" evidence="29">
    <location>
        <begin position="1756"/>
        <end position="1841"/>
    </location>
</feature>
<keyword evidence="31" id="KW-1185">Reference proteome</keyword>